<name>A0A852TGM5_9BACI</name>
<comment type="caution">
    <text evidence="1">The sequence shown here is derived from an EMBL/GenBank/DDBJ whole genome shotgun (WGS) entry which is preliminary data.</text>
</comment>
<protein>
    <submittedName>
        <fullName evidence="1">Uncharacterized protein</fullName>
    </submittedName>
</protein>
<sequence length="43" mass="5413">MELLFEQCEHNKSEEPCEECAPNKDNDENMDLYEYDYYKRIWF</sequence>
<accession>A0A852TGM5</accession>
<proteinExistence type="predicted"/>
<evidence type="ECO:0000313" key="1">
    <source>
        <dbReference type="EMBL" id="NYE06896.1"/>
    </source>
</evidence>
<gene>
    <name evidence="1" type="ORF">F4694_003676</name>
</gene>
<reference evidence="2" key="2">
    <citation type="submission" date="2020-08" db="EMBL/GenBank/DDBJ databases">
        <title>The Agave Microbiome: Exploring the role of microbial communities in plant adaptations to desert environments.</title>
        <authorList>
            <person name="Partida-Martinez L.P."/>
        </authorList>
    </citation>
    <scope>NUCLEOTIDE SEQUENCE [LARGE SCALE GENOMIC DNA]</scope>
    <source>
        <strain evidence="2">AT2.8</strain>
    </source>
</reference>
<evidence type="ECO:0000313" key="2">
    <source>
        <dbReference type="Proteomes" id="UP000548423"/>
    </source>
</evidence>
<dbReference type="Proteomes" id="UP000548423">
    <property type="component" value="Unassembled WGS sequence"/>
</dbReference>
<dbReference type="AlphaFoldDB" id="A0A852TGM5"/>
<reference evidence="2" key="1">
    <citation type="submission" date="2020-07" db="EMBL/GenBank/DDBJ databases">
        <authorList>
            <person name="Partida-Martinez L."/>
            <person name="Huntemann M."/>
            <person name="Clum A."/>
            <person name="Wang J."/>
            <person name="Palaniappan K."/>
            <person name="Ritter S."/>
            <person name="Chen I.-M."/>
            <person name="Stamatis D."/>
            <person name="Reddy T."/>
            <person name="O'Malley R."/>
            <person name="Daum C."/>
            <person name="Shapiro N."/>
            <person name="Ivanova N."/>
            <person name="Kyrpides N."/>
            <person name="Woyke T."/>
        </authorList>
    </citation>
    <scope>NUCLEOTIDE SEQUENCE [LARGE SCALE GENOMIC DNA]</scope>
    <source>
        <strain evidence="2">AT2.8</strain>
    </source>
</reference>
<dbReference type="EMBL" id="JACCBX010000007">
    <property type="protein sequence ID" value="NYE06896.1"/>
    <property type="molecule type" value="Genomic_DNA"/>
</dbReference>
<organism evidence="1 2">
    <name type="scientific">Neobacillus niacini</name>
    <dbReference type="NCBI Taxonomy" id="86668"/>
    <lineage>
        <taxon>Bacteria</taxon>
        <taxon>Bacillati</taxon>
        <taxon>Bacillota</taxon>
        <taxon>Bacilli</taxon>
        <taxon>Bacillales</taxon>
        <taxon>Bacillaceae</taxon>
        <taxon>Neobacillus</taxon>
    </lineage>
</organism>